<accession>A0A1V4QFI6</accession>
<sequence>MIVMKLGEILVKQGVISEDMLAQALEEQKKDGSKLGTTLVRMGFVKEEDLLKALSKHFGVKAVDLRNKKIDDSILKLIPSDLAGRYLVVPVSRFGRKLTLAMLNPGDVAAIEDIQFATGFEIEPVVASEEAILNIIQEHYNVQKLLSDVMYEIEMAEAGEQKVKVVDNLDVTERKEEEDLSEVVDSSESGPALKLVSKIITDAVDMNVSDIHIEPYEKDMRVRYRIDGILHEIMKPPKKMNRALATVIKVMAKLKVEEKRLPQDGRIKARVHNKIIDIRVSTVPTLFGEKIALRILDRSAIQLNLDLLGFEPETLKTFRRAIKTPYGIVLVTGPTGSGKTTTLYSALTELNDPGLNIITAEDPIEYSLMGINQLQVNEKIGLTFASALRSYLRQDPNIIMVGEIRDLETAEISIRASLTGHLVLSTVHTNSAAPEVLMDAGLDPEKINFPLFKGEGCDECRGTGYKGRIGIFENMLVTSRIRELILRKAPTGEIEKAAIEEGMLTLRDSALRKLEQGITTIEEVIRETKVE</sequence>
<keyword evidence="3" id="KW-0067">ATP-binding</keyword>
<dbReference type="AlphaFoldDB" id="A0A1V4QFI6"/>
<dbReference type="PANTHER" id="PTHR30258">
    <property type="entry name" value="TYPE II SECRETION SYSTEM PROTEIN GSPE-RELATED"/>
    <property type="match status" value="1"/>
</dbReference>
<dbReference type="Gene3D" id="3.40.50.300">
    <property type="entry name" value="P-loop containing nucleotide triphosphate hydrolases"/>
    <property type="match status" value="2"/>
</dbReference>
<dbReference type="PANTHER" id="PTHR30258:SF1">
    <property type="entry name" value="PROTEIN TRANSPORT PROTEIN HOFB HOMOLOG"/>
    <property type="match status" value="1"/>
</dbReference>
<dbReference type="Gene3D" id="3.30.300.160">
    <property type="entry name" value="Type II secretion system, protein E, N-terminal domain"/>
    <property type="match status" value="1"/>
</dbReference>
<dbReference type="Gene3D" id="3.30.450.90">
    <property type="match status" value="1"/>
</dbReference>
<gene>
    <name evidence="5" type="ORF">BXT86_05430</name>
</gene>
<comment type="similarity">
    <text evidence="1">Belongs to the GSP E family.</text>
</comment>
<evidence type="ECO:0000313" key="6">
    <source>
        <dbReference type="Proteomes" id="UP000191663"/>
    </source>
</evidence>
<dbReference type="FunFam" id="3.30.300.160:FF:000002">
    <property type="entry name" value="Type II secretion system protein E"/>
    <property type="match status" value="1"/>
</dbReference>
<protein>
    <recommendedName>
        <fullName evidence="4">AAA+ ATPase domain-containing protein</fullName>
    </recommendedName>
</protein>
<dbReference type="SMART" id="SM00382">
    <property type="entry name" value="AAA"/>
    <property type="match status" value="1"/>
</dbReference>
<dbReference type="GO" id="GO:0005886">
    <property type="term" value="C:plasma membrane"/>
    <property type="evidence" value="ECO:0007669"/>
    <property type="project" value="TreeGrafter"/>
</dbReference>
<dbReference type="Pfam" id="PF00437">
    <property type="entry name" value="T2SSE"/>
    <property type="match status" value="2"/>
</dbReference>
<dbReference type="CDD" id="cd01129">
    <property type="entry name" value="PulE-GspE-like"/>
    <property type="match status" value="1"/>
</dbReference>
<dbReference type="GO" id="GO:0005524">
    <property type="term" value="F:ATP binding"/>
    <property type="evidence" value="ECO:0007669"/>
    <property type="project" value="UniProtKB-KW"/>
</dbReference>
<dbReference type="SUPFAM" id="SSF160246">
    <property type="entry name" value="EspE N-terminal domain-like"/>
    <property type="match status" value="1"/>
</dbReference>
<evidence type="ECO:0000256" key="2">
    <source>
        <dbReference type="ARBA" id="ARBA00022741"/>
    </source>
</evidence>
<dbReference type="InterPro" id="IPR001482">
    <property type="entry name" value="T2SS/T4SS_dom"/>
</dbReference>
<dbReference type="InterPro" id="IPR007831">
    <property type="entry name" value="T2SS_GspE_N"/>
</dbReference>
<feature type="domain" description="AAA+ ATPase" evidence="4">
    <location>
        <begin position="325"/>
        <end position="453"/>
    </location>
</feature>
<dbReference type="SUPFAM" id="SSF52540">
    <property type="entry name" value="P-loop containing nucleoside triphosphate hydrolases"/>
    <property type="match status" value="1"/>
</dbReference>
<organism evidence="5 6">
    <name type="scientific">candidate division WOR-3 bacterium 4484_100</name>
    <dbReference type="NCBI Taxonomy" id="1936077"/>
    <lineage>
        <taxon>Bacteria</taxon>
        <taxon>Bacteria division WOR-3</taxon>
    </lineage>
</organism>
<evidence type="ECO:0000313" key="5">
    <source>
        <dbReference type="EMBL" id="OPX17645.1"/>
    </source>
</evidence>
<evidence type="ECO:0000256" key="3">
    <source>
        <dbReference type="ARBA" id="ARBA00022840"/>
    </source>
</evidence>
<dbReference type="InterPro" id="IPR037257">
    <property type="entry name" value="T2SS_E_N_sf"/>
</dbReference>
<dbReference type="Gene3D" id="1.10.40.70">
    <property type="match status" value="1"/>
</dbReference>
<proteinExistence type="inferred from homology"/>
<dbReference type="GO" id="GO:0016887">
    <property type="term" value="F:ATP hydrolysis activity"/>
    <property type="evidence" value="ECO:0007669"/>
    <property type="project" value="TreeGrafter"/>
</dbReference>
<dbReference type="Proteomes" id="UP000191663">
    <property type="component" value="Unassembled WGS sequence"/>
</dbReference>
<dbReference type="InterPro" id="IPR003593">
    <property type="entry name" value="AAA+_ATPase"/>
</dbReference>
<name>A0A1V4QFI6_UNCW3</name>
<reference evidence="6" key="1">
    <citation type="submission" date="2017-01" db="EMBL/GenBank/DDBJ databases">
        <title>Novel pathways for hydrocarbon cycling and metabolic interdependencies in hydrothermal sediment communities.</title>
        <authorList>
            <person name="Dombrowski N."/>
            <person name="Seitz K."/>
            <person name="Teske A."/>
            <person name="Baker B."/>
        </authorList>
    </citation>
    <scope>NUCLEOTIDE SEQUENCE [LARGE SCALE GENOMIC DNA]</scope>
</reference>
<dbReference type="EMBL" id="MUKB01000096">
    <property type="protein sequence ID" value="OPX17645.1"/>
    <property type="molecule type" value="Genomic_DNA"/>
</dbReference>
<evidence type="ECO:0000259" key="4">
    <source>
        <dbReference type="SMART" id="SM00382"/>
    </source>
</evidence>
<comment type="caution">
    <text evidence="5">The sequence shown here is derived from an EMBL/GenBank/DDBJ whole genome shotgun (WGS) entry which is preliminary data.</text>
</comment>
<dbReference type="Pfam" id="PF05157">
    <property type="entry name" value="MshEN"/>
    <property type="match status" value="1"/>
</dbReference>
<dbReference type="FunFam" id="3.30.450.90:FF:000001">
    <property type="entry name" value="Type II secretion system ATPase GspE"/>
    <property type="match status" value="1"/>
</dbReference>
<evidence type="ECO:0000256" key="1">
    <source>
        <dbReference type="ARBA" id="ARBA00006611"/>
    </source>
</evidence>
<dbReference type="InterPro" id="IPR027417">
    <property type="entry name" value="P-loop_NTPase"/>
</dbReference>
<keyword evidence="2" id="KW-0547">Nucleotide-binding</keyword>